<evidence type="ECO:0000256" key="4">
    <source>
        <dbReference type="ARBA" id="ARBA00022692"/>
    </source>
</evidence>
<dbReference type="RefSeq" id="WP_136338661.1">
    <property type="nucleotide sequence ID" value="NZ_SSMD01000003.1"/>
</dbReference>
<dbReference type="Pfam" id="PF04290">
    <property type="entry name" value="DctQ"/>
    <property type="match status" value="1"/>
</dbReference>
<dbReference type="GO" id="GO:0005886">
    <property type="term" value="C:plasma membrane"/>
    <property type="evidence" value="ECO:0007669"/>
    <property type="project" value="UniProtKB-SubCell"/>
</dbReference>
<feature type="transmembrane region" description="Helical" evidence="7">
    <location>
        <begin position="12"/>
        <end position="35"/>
    </location>
</feature>
<dbReference type="GO" id="GO:0022857">
    <property type="term" value="F:transmembrane transporter activity"/>
    <property type="evidence" value="ECO:0007669"/>
    <property type="project" value="UniProtKB-UniRule"/>
</dbReference>
<evidence type="ECO:0000313" key="10">
    <source>
        <dbReference type="Proteomes" id="UP000306113"/>
    </source>
</evidence>
<feature type="domain" description="Tripartite ATP-independent periplasmic transporters DctQ component" evidence="8">
    <location>
        <begin position="140"/>
        <end position="207"/>
    </location>
</feature>
<dbReference type="EMBL" id="SSMD01000003">
    <property type="protein sequence ID" value="THD74806.1"/>
    <property type="molecule type" value="Genomic_DNA"/>
</dbReference>
<comment type="caution">
    <text evidence="7">Lacks conserved residue(s) required for the propagation of feature annotation.</text>
</comment>
<dbReference type="InterPro" id="IPR055348">
    <property type="entry name" value="DctQ"/>
</dbReference>
<feature type="transmembrane region" description="Helical" evidence="7">
    <location>
        <begin position="147"/>
        <end position="164"/>
    </location>
</feature>
<feature type="transmembrane region" description="Helical" evidence="7">
    <location>
        <begin position="101"/>
        <end position="123"/>
    </location>
</feature>
<keyword evidence="4 7" id="KW-0812">Transmembrane</keyword>
<evidence type="ECO:0000256" key="5">
    <source>
        <dbReference type="ARBA" id="ARBA00022989"/>
    </source>
</evidence>
<keyword evidence="10" id="KW-1185">Reference proteome</keyword>
<keyword evidence="6 7" id="KW-0472">Membrane</keyword>
<accession>A0A4S3M9Q9</accession>
<proteinExistence type="inferred from homology"/>
<reference evidence="9 10" key="1">
    <citation type="submission" date="2019-04" db="EMBL/GenBank/DDBJ databases">
        <title>Draft genome sequence of Youngimonas vesicularis.</title>
        <authorList>
            <person name="Hameed A."/>
        </authorList>
    </citation>
    <scope>NUCLEOTIDE SEQUENCE [LARGE SCALE GENOMIC DNA]</scope>
    <source>
        <strain evidence="9 10">CC-AMW-E</strain>
    </source>
</reference>
<evidence type="ECO:0000256" key="1">
    <source>
        <dbReference type="ARBA" id="ARBA00004651"/>
    </source>
</evidence>
<evidence type="ECO:0000256" key="2">
    <source>
        <dbReference type="ARBA" id="ARBA00022448"/>
    </source>
</evidence>
<feature type="transmembrane region" description="Helical" evidence="7">
    <location>
        <begin position="62"/>
        <end position="80"/>
    </location>
</feature>
<evidence type="ECO:0000313" key="9">
    <source>
        <dbReference type="EMBL" id="THD74806.1"/>
    </source>
</evidence>
<comment type="subcellular location">
    <subcellularLocation>
        <location evidence="7">Cell inner membrane</location>
        <topology evidence="7">Multi-pass membrane protein</topology>
    </subcellularLocation>
    <subcellularLocation>
        <location evidence="1">Cell membrane</location>
        <topology evidence="1">Multi-pass membrane protein</topology>
    </subcellularLocation>
</comment>
<evidence type="ECO:0000256" key="3">
    <source>
        <dbReference type="ARBA" id="ARBA00022475"/>
    </source>
</evidence>
<name>A0A4S3M9Q9_9RHOB</name>
<comment type="function">
    <text evidence="7">Part of the tripartite ATP-independent periplasmic (TRAP) transport system.</text>
</comment>
<dbReference type="Proteomes" id="UP000306113">
    <property type="component" value="Unassembled WGS sequence"/>
</dbReference>
<keyword evidence="7" id="KW-0997">Cell inner membrane</keyword>
<comment type="similarity">
    <text evidence="7">Belongs to the TRAP transporter small permease family.</text>
</comment>
<protein>
    <recommendedName>
        <fullName evidence="7">TRAP transporter small permease protein</fullName>
    </recommendedName>
</protein>
<sequence length="308" mass="35372">MQEESGASAIGALFEGLWWVIQNIGLAFYNLGYAVTHPQLWLDWSDKQAIMRFVYYGGSKEFFFVIFTTFLVLTVLGIVFRRFMWGMVIGLEGFANTVGRFFAWAGLLMVFQQIVIVFMQRVFARPDMSFGFGIPLTMDVSWWSEELKLYNALVVCLCVTYTFVQGGHVRVDLVYSGLSHRGKRVVDMVGSLLFMMPMAALIWLYGWFFMWRHLIVPNPSASDPLDRLLMKSRALRWNVETIGFSPNGFNGYFLFKILLILLAAMIFLHAIAFFYRSYLEFVEGEDSIGKHLDKDTLGEGEEAYEGTH</sequence>
<keyword evidence="2 7" id="KW-0813">Transport</keyword>
<dbReference type="AlphaFoldDB" id="A0A4S3M9Q9"/>
<feature type="transmembrane region" description="Helical" evidence="7">
    <location>
        <begin position="253"/>
        <end position="275"/>
    </location>
</feature>
<keyword evidence="5 7" id="KW-1133">Transmembrane helix</keyword>
<feature type="transmembrane region" description="Helical" evidence="7">
    <location>
        <begin position="185"/>
        <end position="208"/>
    </location>
</feature>
<evidence type="ECO:0000259" key="8">
    <source>
        <dbReference type="Pfam" id="PF04290"/>
    </source>
</evidence>
<keyword evidence="3" id="KW-1003">Cell membrane</keyword>
<gene>
    <name evidence="9" type="ORF">E7681_07545</name>
</gene>
<evidence type="ECO:0000256" key="6">
    <source>
        <dbReference type="ARBA" id="ARBA00023136"/>
    </source>
</evidence>
<comment type="caution">
    <text evidence="9">The sequence shown here is derived from an EMBL/GenBank/DDBJ whole genome shotgun (WGS) entry which is preliminary data.</text>
</comment>
<organism evidence="9 10">
    <name type="scientific">Thalassobius vesicularis</name>
    <dbReference type="NCBI Taxonomy" id="1294297"/>
    <lineage>
        <taxon>Bacteria</taxon>
        <taxon>Pseudomonadati</taxon>
        <taxon>Pseudomonadota</taxon>
        <taxon>Alphaproteobacteria</taxon>
        <taxon>Rhodobacterales</taxon>
        <taxon>Roseobacteraceae</taxon>
        <taxon>Thalassovita</taxon>
    </lineage>
</organism>
<comment type="subunit">
    <text evidence="7">The complex comprises the extracytoplasmic solute receptor protein and the two transmembrane proteins.</text>
</comment>
<evidence type="ECO:0000256" key="7">
    <source>
        <dbReference type="RuleBase" id="RU369079"/>
    </source>
</evidence>
<dbReference type="OrthoDB" id="9794346at2"/>